<dbReference type="InterPro" id="IPR004680">
    <property type="entry name" value="Cit_transptr-like_dom"/>
</dbReference>
<feature type="transmembrane region" description="Helical" evidence="11">
    <location>
        <begin position="27"/>
        <end position="45"/>
    </location>
</feature>
<feature type="transmembrane region" description="Helical" evidence="11">
    <location>
        <begin position="176"/>
        <end position="198"/>
    </location>
</feature>
<feature type="transmembrane region" description="Helical" evidence="11">
    <location>
        <begin position="97"/>
        <end position="125"/>
    </location>
</feature>
<feature type="transmembrane region" description="Helical" evidence="11">
    <location>
        <begin position="414"/>
        <end position="432"/>
    </location>
</feature>
<evidence type="ECO:0000256" key="7">
    <source>
        <dbReference type="ARBA" id="ARBA00023065"/>
    </source>
</evidence>
<dbReference type="PANTHER" id="PTHR43269:SF2">
    <property type="entry name" value="SODIUM_PROTON ANTIPORTER 1-RELATED"/>
    <property type="match status" value="1"/>
</dbReference>
<keyword evidence="14" id="KW-1185">Reference proteome</keyword>
<keyword evidence="3" id="KW-0050">Antiport</keyword>
<dbReference type="Proteomes" id="UP000646484">
    <property type="component" value="Unassembled WGS sequence"/>
</dbReference>
<sequence length="435" mass="48466">MILTIIITFILGYTLIALERQIGVSKTAIALILGITLWVFALFQTKLDVNTQIIEHLGNTAEILFYLLGAMTIVEWVDTHEGFNLITKHITTRNKRKLLWLIAFITFIMSSVLDNLTTAIVMIMLLRQLVTNQQERWIFGSIIIIAANAGGAWTPIGDVTTIMLWIHNNITSMNVIRHLFLPSLVSLLIPVGIATFWLKGEIQDQSASIRSNLPGISHKEQITILALGIGSLIFVPVFKELTNLPPFMGIMFALGCVWIYTEMLYNRKKNITRENTHRIPSILSKVDYSTLLFFLGILMAVAALQVVGILDQMATFLNDRIHNVYFINTIIGFLSSVIDNVPLVAAAMGMYPLTHADGTHLSAYMMNFTTDGTFWELLAYCAGIGGSILIIGSAAGVVVMGMEKINFTWYLKHITWIATLGYLAGIGIYYIVESL</sequence>
<evidence type="ECO:0000256" key="1">
    <source>
        <dbReference type="ARBA" id="ARBA00004141"/>
    </source>
</evidence>
<feature type="transmembrane region" description="Helical" evidence="11">
    <location>
        <begin position="374"/>
        <end position="402"/>
    </location>
</feature>
<evidence type="ECO:0000256" key="9">
    <source>
        <dbReference type="ARBA" id="ARBA00023201"/>
    </source>
</evidence>
<protein>
    <submittedName>
        <fullName evidence="13">Sodium:proton antiporter NhaD</fullName>
    </submittedName>
</protein>
<keyword evidence="6" id="KW-0915">Sodium</keyword>
<feature type="transmembrane region" description="Helical" evidence="11">
    <location>
        <begin position="330"/>
        <end position="353"/>
    </location>
</feature>
<comment type="similarity">
    <text evidence="10">Belongs to the NhaD Na(+)/H(+) (TC 2.A.62) antiporter family.</text>
</comment>
<feature type="transmembrane region" description="Helical" evidence="11">
    <location>
        <begin position="286"/>
        <end position="310"/>
    </location>
</feature>
<proteinExistence type="inferred from homology"/>
<keyword evidence="7" id="KW-0406">Ion transport</keyword>
<evidence type="ECO:0000256" key="6">
    <source>
        <dbReference type="ARBA" id="ARBA00023053"/>
    </source>
</evidence>
<organism evidence="13 14">
    <name type="scientific">Butyricimonas hominis</name>
    <dbReference type="NCBI Taxonomy" id="2763032"/>
    <lineage>
        <taxon>Bacteria</taxon>
        <taxon>Pseudomonadati</taxon>
        <taxon>Bacteroidota</taxon>
        <taxon>Bacteroidia</taxon>
        <taxon>Bacteroidales</taxon>
        <taxon>Odoribacteraceae</taxon>
        <taxon>Butyricimonas</taxon>
    </lineage>
</organism>
<evidence type="ECO:0000256" key="2">
    <source>
        <dbReference type="ARBA" id="ARBA00022448"/>
    </source>
</evidence>
<keyword evidence="4 11" id="KW-0812">Transmembrane</keyword>
<evidence type="ECO:0000256" key="8">
    <source>
        <dbReference type="ARBA" id="ARBA00023136"/>
    </source>
</evidence>
<evidence type="ECO:0000313" key="14">
    <source>
        <dbReference type="Proteomes" id="UP000646484"/>
    </source>
</evidence>
<evidence type="ECO:0000256" key="11">
    <source>
        <dbReference type="SAM" id="Phobius"/>
    </source>
</evidence>
<dbReference type="InterPro" id="IPR045016">
    <property type="entry name" value="NhaD-like"/>
</dbReference>
<evidence type="ECO:0000256" key="4">
    <source>
        <dbReference type="ARBA" id="ARBA00022692"/>
    </source>
</evidence>
<gene>
    <name evidence="13" type="primary">nhaD</name>
    <name evidence="13" type="ORF">H8S64_20225</name>
</gene>
<feature type="transmembrane region" description="Helical" evidence="11">
    <location>
        <begin position="244"/>
        <end position="265"/>
    </location>
</feature>
<dbReference type="EMBL" id="JACOOH010000010">
    <property type="protein sequence ID" value="MBC5623427.1"/>
    <property type="molecule type" value="Genomic_DNA"/>
</dbReference>
<evidence type="ECO:0000259" key="12">
    <source>
        <dbReference type="Pfam" id="PF03600"/>
    </source>
</evidence>
<comment type="subcellular location">
    <subcellularLocation>
        <location evidence="1">Membrane</location>
        <topology evidence="1">Multi-pass membrane protein</topology>
    </subcellularLocation>
</comment>
<keyword evidence="2" id="KW-0813">Transport</keyword>
<accession>A0ABR7D6P1</accession>
<dbReference type="PANTHER" id="PTHR43269">
    <property type="entry name" value="SODIUM/PROTON ANTIPORTER 1-RELATED"/>
    <property type="match status" value="1"/>
</dbReference>
<name>A0ABR7D6P1_9BACT</name>
<evidence type="ECO:0000256" key="10">
    <source>
        <dbReference type="ARBA" id="ARBA00025753"/>
    </source>
</evidence>
<keyword evidence="5 11" id="KW-1133">Transmembrane helix</keyword>
<evidence type="ECO:0000313" key="13">
    <source>
        <dbReference type="EMBL" id="MBC5623427.1"/>
    </source>
</evidence>
<evidence type="ECO:0000256" key="5">
    <source>
        <dbReference type="ARBA" id="ARBA00022989"/>
    </source>
</evidence>
<keyword evidence="9" id="KW-0739">Sodium transport</keyword>
<feature type="transmembrane region" description="Helical" evidence="11">
    <location>
        <begin position="137"/>
        <end position="156"/>
    </location>
</feature>
<feature type="transmembrane region" description="Helical" evidence="11">
    <location>
        <begin position="57"/>
        <end position="77"/>
    </location>
</feature>
<keyword evidence="8 11" id="KW-0472">Membrane</keyword>
<reference evidence="13 14" key="1">
    <citation type="submission" date="2020-08" db="EMBL/GenBank/DDBJ databases">
        <title>Genome public.</title>
        <authorList>
            <person name="Liu C."/>
            <person name="Sun Q."/>
        </authorList>
    </citation>
    <scope>NUCLEOTIDE SEQUENCE [LARGE SCALE GENOMIC DNA]</scope>
    <source>
        <strain evidence="13 14">NSJ-56</strain>
    </source>
</reference>
<dbReference type="Pfam" id="PF03600">
    <property type="entry name" value="CitMHS"/>
    <property type="match status" value="1"/>
</dbReference>
<feature type="domain" description="Citrate transporter-like" evidence="12">
    <location>
        <begin position="13"/>
        <end position="355"/>
    </location>
</feature>
<comment type="caution">
    <text evidence="13">The sequence shown here is derived from an EMBL/GenBank/DDBJ whole genome shotgun (WGS) entry which is preliminary data.</text>
</comment>
<evidence type="ECO:0000256" key="3">
    <source>
        <dbReference type="ARBA" id="ARBA00022449"/>
    </source>
</evidence>
<dbReference type="NCBIfam" id="NF038006">
    <property type="entry name" value="NhaD_1"/>
    <property type="match status" value="1"/>
</dbReference>